<dbReference type="AlphaFoldDB" id="A0A080M1E5"/>
<name>A0A080M1E5_9PROT</name>
<evidence type="ECO:0000313" key="1">
    <source>
        <dbReference type="EMBL" id="KFB74110.1"/>
    </source>
</evidence>
<organism evidence="1 2">
    <name type="scientific">Candidatus Accumulibacter phosphatis</name>
    <dbReference type="NCBI Taxonomy" id="327160"/>
    <lineage>
        <taxon>Bacteria</taxon>
        <taxon>Pseudomonadati</taxon>
        <taxon>Pseudomonadota</taxon>
        <taxon>Betaproteobacteria</taxon>
        <taxon>Candidatus Accumulibacter</taxon>
    </lineage>
</organism>
<proteinExistence type="predicted"/>
<accession>A0A080M1E5</accession>
<dbReference type="Proteomes" id="UP000020077">
    <property type="component" value="Unassembled WGS sequence"/>
</dbReference>
<reference evidence="1 2" key="1">
    <citation type="submission" date="2014-02" db="EMBL/GenBank/DDBJ databases">
        <title>Expanding our view of genomic diversity in Candidatus Accumulibacter clades.</title>
        <authorList>
            <person name="Skennerton C.T."/>
            <person name="Barr J.J."/>
            <person name="Slater F.R."/>
            <person name="Bond P.L."/>
            <person name="Tyson G.W."/>
        </authorList>
    </citation>
    <scope>NUCLEOTIDE SEQUENCE [LARGE SCALE GENOMIC DNA]</scope>
    <source>
        <strain evidence="2">BA-91</strain>
    </source>
</reference>
<comment type="caution">
    <text evidence="1">The sequence shown here is derived from an EMBL/GenBank/DDBJ whole genome shotgun (WGS) entry which is preliminary data.</text>
</comment>
<protein>
    <submittedName>
        <fullName evidence="1">Uncharacterized protein</fullName>
    </submittedName>
</protein>
<evidence type="ECO:0000313" key="2">
    <source>
        <dbReference type="Proteomes" id="UP000020077"/>
    </source>
</evidence>
<sequence>MAAQPRLRTLEIVPGSYVTEDLSKRSDDIVWRVKVGGEWVYL</sequence>
<gene>
    <name evidence="1" type="ORF">AW09_000605</name>
</gene>
<dbReference type="EMBL" id="JDVG02000098">
    <property type="protein sequence ID" value="KFB74110.1"/>
    <property type="molecule type" value="Genomic_DNA"/>
</dbReference>